<sequence>MSSTKMKRFFSSVGVNLLVVLALLFILTPVIWLFLTSIKTRSEMFQTPITLFPKTFDFGNYVKIWEKIQFGTFIKNSLIMSLYNTVVTLAIASMAAYSLSRYTFKGKDFFLRYLLVSQMFPAVLVLIPLFLMVKRIGLLGTFTGLEICYLTITIPFCTWALKNYFDKITPTIEESAMIDGCSFITSYIKIFLPVALPGLVSVGTYCFLSSWNEYLFTVVFMQTQDTWTLPVGLAALSGQFALDMGLLTAGGIISLVPAVIIMLFLQKYLLEGMLAGSVKE</sequence>
<feature type="domain" description="ABC transmembrane type-1" evidence="8">
    <location>
        <begin position="74"/>
        <end position="265"/>
    </location>
</feature>
<gene>
    <name evidence="9" type="ordered locus">Spirs_0740</name>
</gene>
<dbReference type="EMBL" id="CP002116">
    <property type="protein sequence ID" value="ADK79875.1"/>
    <property type="molecule type" value="Genomic_DNA"/>
</dbReference>
<dbReference type="CDD" id="cd06261">
    <property type="entry name" value="TM_PBP2"/>
    <property type="match status" value="1"/>
</dbReference>
<dbReference type="AlphaFoldDB" id="E1RBZ5"/>
<keyword evidence="4 7" id="KW-0812">Transmembrane</keyword>
<dbReference type="SUPFAM" id="SSF161098">
    <property type="entry name" value="MetI-like"/>
    <property type="match status" value="1"/>
</dbReference>
<dbReference type="KEGG" id="ssm:Spirs_0740"/>
<dbReference type="Pfam" id="PF00528">
    <property type="entry name" value="BPD_transp_1"/>
    <property type="match status" value="1"/>
</dbReference>
<dbReference type="PANTHER" id="PTHR32243">
    <property type="entry name" value="MALTOSE TRANSPORT SYSTEM PERMEASE-RELATED"/>
    <property type="match status" value="1"/>
</dbReference>
<dbReference type="InterPro" id="IPR035906">
    <property type="entry name" value="MetI-like_sf"/>
</dbReference>
<dbReference type="HOGENOM" id="CLU_016047_1_2_12"/>
<keyword evidence="3" id="KW-1003">Cell membrane</keyword>
<dbReference type="eggNOG" id="COG0395">
    <property type="taxonomic scope" value="Bacteria"/>
</dbReference>
<evidence type="ECO:0000256" key="5">
    <source>
        <dbReference type="ARBA" id="ARBA00022989"/>
    </source>
</evidence>
<organism evidence="9 10">
    <name type="scientific">Sediminispirochaeta smaragdinae (strain DSM 11293 / JCM 15392 / SEBR 4228)</name>
    <name type="common">Spirochaeta smaragdinae</name>
    <dbReference type="NCBI Taxonomy" id="573413"/>
    <lineage>
        <taxon>Bacteria</taxon>
        <taxon>Pseudomonadati</taxon>
        <taxon>Spirochaetota</taxon>
        <taxon>Spirochaetia</taxon>
        <taxon>Spirochaetales</taxon>
        <taxon>Spirochaetaceae</taxon>
        <taxon>Sediminispirochaeta</taxon>
    </lineage>
</organism>
<evidence type="ECO:0000256" key="3">
    <source>
        <dbReference type="ARBA" id="ARBA00022475"/>
    </source>
</evidence>
<evidence type="ECO:0000256" key="7">
    <source>
        <dbReference type="RuleBase" id="RU363032"/>
    </source>
</evidence>
<evidence type="ECO:0000259" key="8">
    <source>
        <dbReference type="PROSITE" id="PS50928"/>
    </source>
</evidence>
<evidence type="ECO:0000256" key="1">
    <source>
        <dbReference type="ARBA" id="ARBA00004651"/>
    </source>
</evidence>
<dbReference type="PROSITE" id="PS50928">
    <property type="entry name" value="ABC_TM1"/>
    <property type="match status" value="1"/>
</dbReference>
<feature type="transmembrane region" description="Helical" evidence="7">
    <location>
        <begin position="190"/>
        <end position="211"/>
    </location>
</feature>
<dbReference type="PANTHER" id="PTHR32243:SF18">
    <property type="entry name" value="INNER MEMBRANE ABC TRANSPORTER PERMEASE PROTEIN YCJP"/>
    <property type="match status" value="1"/>
</dbReference>
<comment type="similarity">
    <text evidence="7">Belongs to the binding-protein-dependent transport system permease family.</text>
</comment>
<accession>E1RBZ5</accession>
<feature type="transmembrane region" description="Helical" evidence="7">
    <location>
        <begin position="136"/>
        <end position="161"/>
    </location>
</feature>
<dbReference type="InterPro" id="IPR000515">
    <property type="entry name" value="MetI-like"/>
</dbReference>
<keyword evidence="6 7" id="KW-0472">Membrane</keyword>
<keyword evidence="10" id="KW-1185">Reference proteome</keyword>
<keyword evidence="5 7" id="KW-1133">Transmembrane helix</keyword>
<feature type="transmembrane region" description="Helical" evidence="7">
    <location>
        <begin position="246"/>
        <end position="265"/>
    </location>
</feature>
<evidence type="ECO:0000256" key="4">
    <source>
        <dbReference type="ARBA" id="ARBA00022692"/>
    </source>
</evidence>
<dbReference type="InterPro" id="IPR050901">
    <property type="entry name" value="BP-dep_ABC_trans_perm"/>
</dbReference>
<reference evidence="9 10" key="1">
    <citation type="journal article" date="2010" name="Stand. Genomic Sci.">
        <title>Complete genome sequence of Spirochaeta smaragdinae type strain (SEBR 4228).</title>
        <authorList>
            <person name="Mavromatis K."/>
            <person name="Yasawong M."/>
            <person name="Chertkov O."/>
            <person name="Lapidus A."/>
            <person name="Lucas S."/>
            <person name="Nolan M."/>
            <person name="Del Rio T.G."/>
            <person name="Tice H."/>
            <person name="Cheng J.F."/>
            <person name="Pitluck S."/>
            <person name="Liolios K."/>
            <person name="Ivanova N."/>
            <person name="Tapia R."/>
            <person name="Han C."/>
            <person name="Bruce D."/>
            <person name="Goodwin L."/>
            <person name="Pati A."/>
            <person name="Chen A."/>
            <person name="Palaniappan K."/>
            <person name="Land M."/>
            <person name="Hauser L."/>
            <person name="Chang Y.J."/>
            <person name="Jeffries C.D."/>
            <person name="Detter J.C."/>
            <person name="Rohde M."/>
            <person name="Brambilla E."/>
            <person name="Spring S."/>
            <person name="Goker M."/>
            <person name="Sikorski J."/>
            <person name="Woyke T."/>
            <person name="Bristow J."/>
            <person name="Eisen J.A."/>
            <person name="Markowitz V."/>
            <person name="Hugenholtz P."/>
            <person name="Klenk H.P."/>
            <person name="Kyrpides N.C."/>
        </authorList>
    </citation>
    <scope>NUCLEOTIDE SEQUENCE [LARGE SCALE GENOMIC DNA]</scope>
    <source>
        <strain evidence="10">DSM 11293 / JCM 15392 / SEBR 4228</strain>
    </source>
</reference>
<feature type="transmembrane region" description="Helical" evidence="7">
    <location>
        <begin position="109"/>
        <end position="130"/>
    </location>
</feature>
<dbReference type="OrthoDB" id="9794684at2"/>
<dbReference type="STRING" id="573413.Spirs_0740"/>
<evidence type="ECO:0000256" key="2">
    <source>
        <dbReference type="ARBA" id="ARBA00022448"/>
    </source>
</evidence>
<protein>
    <submittedName>
        <fullName evidence="9">Binding-protein-dependent transport systems inner membrane component</fullName>
    </submittedName>
</protein>
<feature type="transmembrane region" description="Helical" evidence="7">
    <location>
        <begin position="78"/>
        <end position="97"/>
    </location>
</feature>
<dbReference type="Proteomes" id="UP000002318">
    <property type="component" value="Chromosome"/>
</dbReference>
<keyword evidence="2 7" id="KW-0813">Transport</keyword>
<evidence type="ECO:0000313" key="9">
    <source>
        <dbReference type="EMBL" id="ADK79875.1"/>
    </source>
</evidence>
<dbReference type="GO" id="GO:0055085">
    <property type="term" value="P:transmembrane transport"/>
    <property type="evidence" value="ECO:0007669"/>
    <property type="project" value="InterPro"/>
</dbReference>
<dbReference type="GO" id="GO:0005886">
    <property type="term" value="C:plasma membrane"/>
    <property type="evidence" value="ECO:0007669"/>
    <property type="project" value="UniProtKB-SubCell"/>
</dbReference>
<dbReference type="Gene3D" id="1.10.3720.10">
    <property type="entry name" value="MetI-like"/>
    <property type="match status" value="1"/>
</dbReference>
<feature type="transmembrane region" description="Helical" evidence="7">
    <location>
        <begin position="12"/>
        <end position="35"/>
    </location>
</feature>
<dbReference type="RefSeq" id="WP_013253339.1">
    <property type="nucleotide sequence ID" value="NC_014364.1"/>
</dbReference>
<evidence type="ECO:0000313" key="10">
    <source>
        <dbReference type="Proteomes" id="UP000002318"/>
    </source>
</evidence>
<comment type="subcellular location">
    <subcellularLocation>
        <location evidence="1 7">Cell membrane</location>
        <topology evidence="1 7">Multi-pass membrane protein</topology>
    </subcellularLocation>
</comment>
<evidence type="ECO:0000256" key="6">
    <source>
        <dbReference type="ARBA" id="ARBA00023136"/>
    </source>
</evidence>
<proteinExistence type="inferred from homology"/>
<name>E1RBZ5_SEDSS</name>